<dbReference type="InterPro" id="IPR001932">
    <property type="entry name" value="PPM-type_phosphatase-like_dom"/>
</dbReference>
<organism evidence="4 5">
    <name type="scientific">Actinoalloteichus caeruleus DSM 43889</name>
    <dbReference type="NCBI Taxonomy" id="1120930"/>
    <lineage>
        <taxon>Bacteria</taxon>
        <taxon>Bacillati</taxon>
        <taxon>Actinomycetota</taxon>
        <taxon>Actinomycetes</taxon>
        <taxon>Pseudonocardiales</taxon>
        <taxon>Pseudonocardiaceae</taxon>
        <taxon>Actinoalloteichus</taxon>
        <taxon>Actinoalloteichus cyanogriseus</taxon>
    </lineage>
</organism>
<dbReference type="PANTHER" id="PTHR43156">
    <property type="entry name" value="STAGE II SPORULATION PROTEIN E-RELATED"/>
    <property type="match status" value="1"/>
</dbReference>
<dbReference type="SUPFAM" id="SSF81606">
    <property type="entry name" value="PP2C-like"/>
    <property type="match status" value="1"/>
</dbReference>
<feature type="region of interest" description="Disordered" evidence="2">
    <location>
        <begin position="217"/>
        <end position="238"/>
    </location>
</feature>
<protein>
    <submittedName>
        <fullName evidence="4">Serine phosphatase RsbU, regulator of sigma subunit</fullName>
    </submittedName>
</protein>
<reference evidence="4 5" key="1">
    <citation type="submission" date="2013-07" db="EMBL/GenBank/DDBJ databases">
        <authorList>
            <consortium name="DOE Joint Genome Institute"/>
            <person name="Reeve W."/>
            <person name="Huntemann M."/>
            <person name="Han J."/>
            <person name="Chen A."/>
            <person name="Kyrpides N."/>
            <person name="Mavromatis K."/>
            <person name="Markowitz V."/>
            <person name="Palaniappan K."/>
            <person name="Ivanova N."/>
            <person name="Schaumberg A."/>
            <person name="Pati A."/>
            <person name="Liolios K."/>
            <person name="Nordberg H.P."/>
            <person name="Cantor M.N."/>
            <person name="Hua S.X."/>
            <person name="Woyke T."/>
        </authorList>
    </citation>
    <scope>NUCLEOTIDE SEQUENCE [LARGE SCALE GENOMIC DNA]</scope>
    <source>
        <strain evidence="4 5">DSM 43889</strain>
    </source>
</reference>
<dbReference type="Proteomes" id="UP000791080">
    <property type="component" value="Unassembled WGS sequence"/>
</dbReference>
<feature type="compositionally biased region" description="Basic and acidic residues" evidence="2">
    <location>
        <begin position="14"/>
        <end position="27"/>
    </location>
</feature>
<dbReference type="Gene3D" id="3.60.40.10">
    <property type="entry name" value="PPM-type phosphatase domain"/>
    <property type="match status" value="1"/>
</dbReference>
<keyword evidence="1" id="KW-0378">Hydrolase</keyword>
<name>A0ABT1JBR5_ACTCY</name>
<feature type="region of interest" description="Disordered" evidence="2">
    <location>
        <begin position="1"/>
        <end position="27"/>
    </location>
</feature>
<dbReference type="RefSeq" id="WP_051313923.1">
    <property type="nucleotide sequence ID" value="NZ_AUBJ02000001.1"/>
</dbReference>
<evidence type="ECO:0000259" key="3">
    <source>
        <dbReference type="SMART" id="SM00331"/>
    </source>
</evidence>
<sequence>MMVSRDSVNGAATTEDRSRLPEPASHHDGAYPEVEALLLPTGALDVLLAGCTDAILIVDDQNVVRRLNPLASELLPEVLPGSRLDESAVPALREALAEGRRDFCATHRDHELLGRSAALAAGLTAWYVRDVTAERDRENALLAERRRKSFLAHASAALAGTLSPGRVLSLAARLPVGRIAEHCAAAMSDGAAAMVATASQDGVTLRRTRHTSVLRRLSAVSDPTAEPLGDPAGNPGEQDKELLAELLPDVPAARSLPAQGPPDDTDDEIMLLPLTAGTDVHGVLAMATAPGMSRHDRILLRDYAQRVSTALEGARVHSERSRIAESLRSALLPPALPEPPGLSLGSAYRASAEATRIGGDFLDVHEEPGGGRWTFSLGDVCGKGVDAAVLTGQVRQSLRTASLVSAGPAARLELLNRVMLQAGDGRFATVVTGAMTTVEGGGARIRLANGGHPRPLVLRRDGTVESLETAGMLVGALDEASFLETETELAPGESLLLYTDGVTEARDESGEMFEEERLQEELATCGGLQAQAVANRVQQRVFEFLHGNDHDDIAILVIQAASVGAPPGTAEDAGTHPSE</sequence>
<gene>
    <name evidence="4" type="ORF">G443_000153</name>
</gene>
<feature type="compositionally biased region" description="Polar residues" evidence="2">
    <location>
        <begin position="1"/>
        <end position="12"/>
    </location>
</feature>
<evidence type="ECO:0000313" key="5">
    <source>
        <dbReference type="Proteomes" id="UP000791080"/>
    </source>
</evidence>
<comment type="caution">
    <text evidence="4">The sequence shown here is derived from an EMBL/GenBank/DDBJ whole genome shotgun (WGS) entry which is preliminary data.</text>
</comment>
<dbReference type="InterPro" id="IPR036457">
    <property type="entry name" value="PPM-type-like_dom_sf"/>
</dbReference>
<keyword evidence="5" id="KW-1185">Reference proteome</keyword>
<dbReference type="EMBL" id="AUBJ02000001">
    <property type="protein sequence ID" value="MCP2329883.1"/>
    <property type="molecule type" value="Genomic_DNA"/>
</dbReference>
<dbReference type="PANTHER" id="PTHR43156:SF2">
    <property type="entry name" value="STAGE II SPORULATION PROTEIN E"/>
    <property type="match status" value="1"/>
</dbReference>
<evidence type="ECO:0000313" key="4">
    <source>
        <dbReference type="EMBL" id="MCP2329883.1"/>
    </source>
</evidence>
<evidence type="ECO:0000256" key="2">
    <source>
        <dbReference type="SAM" id="MobiDB-lite"/>
    </source>
</evidence>
<feature type="domain" description="PPM-type phosphatase" evidence="3">
    <location>
        <begin position="342"/>
        <end position="560"/>
    </location>
</feature>
<dbReference type="SMART" id="SM00331">
    <property type="entry name" value="PP2C_SIG"/>
    <property type="match status" value="1"/>
</dbReference>
<dbReference type="Pfam" id="PF07228">
    <property type="entry name" value="SpoIIE"/>
    <property type="match status" value="1"/>
</dbReference>
<accession>A0ABT1JBR5</accession>
<reference evidence="4 5" key="2">
    <citation type="submission" date="2022-06" db="EMBL/GenBank/DDBJ databases">
        <title>Genomic Encyclopedia of Type Strains, Phase I: the one thousand microbial genomes (KMG-I) project.</title>
        <authorList>
            <person name="Kyrpides N."/>
        </authorList>
    </citation>
    <scope>NUCLEOTIDE SEQUENCE [LARGE SCALE GENOMIC DNA]</scope>
    <source>
        <strain evidence="4 5">DSM 43889</strain>
    </source>
</reference>
<proteinExistence type="predicted"/>
<dbReference type="InterPro" id="IPR052016">
    <property type="entry name" value="Bact_Sigma-Reg"/>
</dbReference>
<evidence type="ECO:0000256" key="1">
    <source>
        <dbReference type="ARBA" id="ARBA00022801"/>
    </source>
</evidence>